<comment type="caution">
    <text evidence="1">The sequence shown here is derived from an EMBL/GenBank/DDBJ whole genome shotgun (WGS) entry which is preliminary data.</text>
</comment>
<gene>
    <name evidence="1" type="ORF">EAH89_13345</name>
</gene>
<dbReference type="EMBL" id="RCZP01000011">
    <property type="protein sequence ID" value="TPG55919.1"/>
    <property type="molecule type" value="Genomic_DNA"/>
</dbReference>
<dbReference type="RefSeq" id="WP_140883849.1">
    <property type="nucleotide sequence ID" value="NZ_RCZP01000011.1"/>
</dbReference>
<keyword evidence="2" id="KW-1185">Reference proteome</keyword>
<accession>A0A502G280</accession>
<evidence type="ECO:0000313" key="1">
    <source>
        <dbReference type="EMBL" id="TPG55919.1"/>
    </source>
</evidence>
<proteinExistence type="predicted"/>
<reference evidence="1 2" key="1">
    <citation type="journal article" date="2019" name="Environ. Microbiol.">
        <title>Species interactions and distinct microbial communities in high Arctic permafrost affected cryosols are associated with the CH4 and CO2 gas fluxes.</title>
        <authorList>
            <person name="Altshuler I."/>
            <person name="Hamel J."/>
            <person name="Turney S."/>
            <person name="Magnuson E."/>
            <person name="Levesque R."/>
            <person name="Greer C."/>
            <person name="Whyte L.G."/>
        </authorList>
    </citation>
    <scope>NUCLEOTIDE SEQUENCE [LARGE SCALE GENOMIC DNA]</scope>
    <source>
        <strain evidence="1 2">S9.3B</strain>
    </source>
</reference>
<dbReference type="OrthoDB" id="5541002at2"/>
<protein>
    <submittedName>
        <fullName evidence="1">Uncharacterized protein</fullName>
    </submittedName>
</protein>
<dbReference type="AlphaFoldDB" id="A0A502G280"/>
<dbReference type="Proteomes" id="UP000317078">
    <property type="component" value="Unassembled WGS sequence"/>
</dbReference>
<name>A0A502G280_9PROT</name>
<evidence type="ECO:0000313" key="2">
    <source>
        <dbReference type="Proteomes" id="UP000317078"/>
    </source>
</evidence>
<organism evidence="1 2">
    <name type="scientific">Muricoccus nepalensis</name>
    <dbReference type="NCBI Taxonomy" id="1854500"/>
    <lineage>
        <taxon>Bacteria</taxon>
        <taxon>Pseudomonadati</taxon>
        <taxon>Pseudomonadota</taxon>
        <taxon>Alphaproteobacteria</taxon>
        <taxon>Acetobacterales</taxon>
        <taxon>Roseomonadaceae</taxon>
        <taxon>Muricoccus</taxon>
    </lineage>
</organism>
<sequence>MAVASFQNPPLHAEDFTVTKFDDGAAKAAFGNQLLAFIAEDFPRKRFTLKFYRVLCQHFGMIAHYDVHGFWAEYFTSTADKLRFLEELTAHPCWGSPAFTFSDLERAVIARLRSAGLVARLRATLARETEAGERALLNRLQARYQPEKALVAELSRPRAADWASDQPSLF</sequence>